<protein>
    <submittedName>
        <fullName evidence="1">Uncharacterized protein</fullName>
    </submittedName>
</protein>
<evidence type="ECO:0000313" key="1">
    <source>
        <dbReference type="EMBL" id="KAF6834731.1"/>
    </source>
</evidence>
<evidence type="ECO:0000313" key="2">
    <source>
        <dbReference type="Proteomes" id="UP000639643"/>
    </source>
</evidence>
<comment type="caution">
    <text evidence="1">The sequence shown here is derived from an EMBL/GenBank/DDBJ whole genome shotgun (WGS) entry which is preliminary data.</text>
</comment>
<organism evidence="1 2">
    <name type="scientific">Colletotrichum musicola</name>
    <dbReference type="NCBI Taxonomy" id="2175873"/>
    <lineage>
        <taxon>Eukaryota</taxon>
        <taxon>Fungi</taxon>
        <taxon>Dikarya</taxon>
        <taxon>Ascomycota</taxon>
        <taxon>Pezizomycotina</taxon>
        <taxon>Sordariomycetes</taxon>
        <taxon>Hypocreomycetidae</taxon>
        <taxon>Glomerellales</taxon>
        <taxon>Glomerellaceae</taxon>
        <taxon>Colletotrichum</taxon>
        <taxon>Colletotrichum orchidearum species complex</taxon>
    </lineage>
</organism>
<dbReference type="AlphaFoldDB" id="A0A8H6KPV4"/>
<keyword evidence="2" id="KW-1185">Reference proteome</keyword>
<proteinExistence type="predicted"/>
<sequence length="72" mass="7637">MCAGSRIYEINRDAQNAGRHGCDPPWGYIATGYTNHPGSCCRTANDGAVVKGEEGSELLTIEESPVAKDAPQ</sequence>
<gene>
    <name evidence="1" type="ORF">CMUS01_06048</name>
</gene>
<reference evidence="1" key="1">
    <citation type="journal article" date="2020" name="Phytopathology">
        <title>Genome Sequence Resources of Colletotrichum truncatum, C. plurivorum, C. musicola, and C. sojae: Four Species Pathogenic to Soybean (Glycine max).</title>
        <authorList>
            <person name="Rogerio F."/>
            <person name="Boufleur T.R."/>
            <person name="Ciampi-Guillardi M."/>
            <person name="Sukno S.A."/>
            <person name="Thon M.R."/>
            <person name="Massola Junior N.S."/>
            <person name="Baroncelli R."/>
        </authorList>
    </citation>
    <scope>NUCLEOTIDE SEQUENCE</scope>
    <source>
        <strain evidence="1">LFN0074</strain>
    </source>
</reference>
<dbReference type="OrthoDB" id="5238343at2759"/>
<name>A0A8H6KPV4_9PEZI</name>
<dbReference type="EMBL" id="WIGM01000191">
    <property type="protein sequence ID" value="KAF6834731.1"/>
    <property type="molecule type" value="Genomic_DNA"/>
</dbReference>
<dbReference type="Proteomes" id="UP000639643">
    <property type="component" value="Unassembled WGS sequence"/>
</dbReference>
<accession>A0A8H6KPV4</accession>